<protein>
    <submittedName>
        <fullName evidence="2">Uncharacterized protein</fullName>
    </submittedName>
</protein>
<name>A0A517P2R6_9BACT</name>
<feature type="chain" id="PRO_5021870073" evidence="1">
    <location>
        <begin position="27"/>
        <end position="113"/>
    </location>
</feature>
<reference evidence="2 3" key="1">
    <citation type="submission" date="2019-02" db="EMBL/GenBank/DDBJ databases">
        <title>Deep-cultivation of Planctomycetes and their phenomic and genomic characterization uncovers novel biology.</title>
        <authorList>
            <person name="Wiegand S."/>
            <person name="Jogler M."/>
            <person name="Boedeker C."/>
            <person name="Pinto D."/>
            <person name="Vollmers J."/>
            <person name="Rivas-Marin E."/>
            <person name="Kohn T."/>
            <person name="Peeters S.H."/>
            <person name="Heuer A."/>
            <person name="Rast P."/>
            <person name="Oberbeckmann S."/>
            <person name="Bunk B."/>
            <person name="Jeske O."/>
            <person name="Meyerdierks A."/>
            <person name="Storesund J.E."/>
            <person name="Kallscheuer N."/>
            <person name="Luecker S."/>
            <person name="Lage O.M."/>
            <person name="Pohl T."/>
            <person name="Merkel B.J."/>
            <person name="Hornburger P."/>
            <person name="Mueller R.-W."/>
            <person name="Bruemmer F."/>
            <person name="Labrenz M."/>
            <person name="Spormann A.M."/>
            <person name="Op den Camp H."/>
            <person name="Overmann J."/>
            <person name="Amann R."/>
            <person name="Jetten M.S.M."/>
            <person name="Mascher T."/>
            <person name="Medema M.H."/>
            <person name="Devos D.P."/>
            <person name="Kaster A.-K."/>
            <person name="Ovreas L."/>
            <person name="Rohde M."/>
            <person name="Galperin M.Y."/>
            <person name="Jogler C."/>
        </authorList>
    </citation>
    <scope>NUCLEOTIDE SEQUENCE [LARGE SCALE GENOMIC DNA]</scope>
    <source>
        <strain evidence="2 3">K23_9</strain>
    </source>
</reference>
<keyword evidence="1" id="KW-0732">Signal</keyword>
<organism evidence="2 3">
    <name type="scientific">Stieleria marina</name>
    <dbReference type="NCBI Taxonomy" id="1930275"/>
    <lineage>
        <taxon>Bacteria</taxon>
        <taxon>Pseudomonadati</taxon>
        <taxon>Planctomycetota</taxon>
        <taxon>Planctomycetia</taxon>
        <taxon>Pirellulales</taxon>
        <taxon>Pirellulaceae</taxon>
        <taxon>Stieleria</taxon>
    </lineage>
</organism>
<gene>
    <name evidence="2" type="ORF">K239x_56920</name>
</gene>
<evidence type="ECO:0000313" key="3">
    <source>
        <dbReference type="Proteomes" id="UP000319817"/>
    </source>
</evidence>
<feature type="signal peptide" evidence="1">
    <location>
        <begin position="1"/>
        <end position="26"/>
    </location>
</feature>
<dbReference type="EMBL" id="CP036526">
    <property type="protein sequence ID" value="QDT13672.1"/>
    <property type="molecule type" value="Genomic_DNA"/>
</dbReference>
<evidence type="ECO:0000256" key="1">
    <source>
        <dbReference type="SAM" id="SignalP"/>
    </source>
</evidence>
<dbReference type="RefSeq" id="WP_145421428.1">
    <property type="nucleotide sequence ID" value="NZ_CP036526.1"/>
</dbReference>
<sequence length="113" mass="11902" precursor="true">MFKKVVLTGALMAAGLFAFGTTEANAGGCGYGGGYGGYSYGPHVSVGHSPYRSAYRGVPVHRGHYGVPVHRSYRPSPVYRSGYRSGFGVSPYGYGRGIPYGYGRSGITIGFGF</sequence>
<evidence type="ECO:0000313" key="2">
    <source>
        <dbReference type="EMBL" id="QDT13672.1"/>
    </source>
</evidence>
<dbReference type="AlphaFoldDB" id="A0A517P2R6"/>
<dbReference type="Proteomes" id="UP000319817">
    <property type="component" value="Chromosome"/>
</dbReference>
<keyword evidence="3" id="KW-1185">Reference proteome</keyword>
<accession>A0A517P2R6</accession>
<proteinExistence type="predicted"/>